<evidence type="ECO:0000313" key="4">
    <source>
        <dbReference type="EMBL" id="AAZ46010.1"/>
    </source>
</evidence>
<comment type="similarity">
    <text evidence="2">Belongs to the NAD(P)-dependent epimerase/dehydratase family.</text>
</comment>
<evidence type="ECO:0000259" key="3">
    <source>
        <dbReference type="Pfam" id="PF01370"/>
    </source>
</evidence>
<evidence type="ECO:0000256" key="1">
    <source>
        <dbReference type="ARBA" id="ARBA00005125"/>
    </source>
</evidence>
<dbReference type="GO" id="GO:0016853">
    <property type="term" value="F:isomerase activity"/>
    <property type="evidence" value="ECO:0007669"/>
    <property type="project" value="UniProtKB-KW"/>
</dbReference>
<dbReference type="OrthoDB" id="9769113at2"/>
<dbReference type="AlphaFoldDB" id="Q47GM1"/>
<dbReference type="CDD" id="cd05264">
    <property type="entry name" value="UDP_G4E_5_SDR_e"/>
    <property type="match status" value="1"/>
</dbReference>
<evidence type="ECO:0000256" key="2">
    <source>
        <dbReference type="ARBA" id="ARBA00007637"/>
    </source>
</evidence>
<proteinExistence type="inferred from homology"/>
<dbReference type="Gene3D" id="3.40.50.720">
    <property type="entry name" value="NAD(P)-binding Rossmann-like Domain"/>
    <property type="match status" value="1"/>
</dbReference>
<dbReference type="STRING" id="159087.Daro_1255"/>
<gene>
    <name evidence="4" type="ordered locus">Daro_1255</name>
</gene>
<dbReference type="KEGG" id="dar:Daro_1255"/>
<dbReference type="HOGENOM" id="CLU_007383_1_7_4"/>
<dbReference type="EMBL" id="CP000089">
    <property type="protein sequence ID" value="AAZ46010.1"/>
    <property type="molecule type" value="Genomic_DNA"/>
</dbReference>
<dbReference type="Pfam" id="PF01370">
    <property type="entry name" value="Epimerase"/>
    <property type="match status" value="1"/>
</dbReference>
<dbReference type="SUPFAM" id="SSF51735">
    <property type="entry name" value="NAD(P)-binding Rossmann-fold domains"/>
    <property type="match status" value="1"/>
</dbReference>
<dbReference type="eggNOG" id="COG0451">
    <property type="taxonomic scope" value="Bacteria"/>
</dbReference>
<comment type="pathway">
    <text evidence="1">Bacterial outer membrane biogenesis; LPS O-antigen biosynthesis.</text>
</comment>
<keyword evidence="4" id="KW-0413">Isomerase</keyword>
<dbReference type="InterPro" id="IPR036291">
    <property type="entry name" value="NAD(P)-bd_dom_sf"/>
</dbReference>
<dbReference type="InterPro" id="IPR001509">
    <property type="entry name" value="Epimerase_deHydtase"/>
</dbReference>
<dbReference type="PANTHER" id="PTHR43000">
    <property type="entry name" value="DTDP-D-GLUCOSE 4,6-DEHYDRATASE-RELATED"/>
    <property type="match status" value="1"/>
</dbReference>
<name>Q47GM1_DECAR</name>
<dbReference type="Gene3D" id="3.90.25.10">
    <property type="entry name" value="UDP-galactose 4-epimerase, domain 1"/>
    <property type="match status" value="1"/>
</dbReference>
<sequence>MKLESSRTDASQPRPVTVLGAGFIGRNFLAAALGNGWSIRVLDHNPCPQEFNGRLDWIQGDMGSRADVHAALDGAGTVFHFVSSTVPGDEVDESLELQQNVFQTLQLLKLCVQEKVGRIVFTSSSSVYGVHEQLPVPETASTDPISSHGIHKLAIEKYLRLYQYHHGLDCKIARLSNPYGPGQSIDGRQGFVAIAIGHILRGQPIPVRGDGEIIRDFAYIDDVVEALMVLASSESREALFNIGSGIGYSLNEVIARLRTLCAIPVEASHTESRYVDIPKSVLDVSRERYVLRKTSKISLECGLARTLAHHGLPLTQQGTRSLTEA</sequence>
<accession>Q47GM1</accession>
<organism evidence="4">
    <name type="scientific">Dechloromonas aromatica (strain RCB)</name>
    <dbReference type="NCBI Taxonomy" id="159087"/>
    <lineage>
        <taxon>Bacteria</taxon>
        <taxon>Pseudomonadati</taxon>
        <taxon>Pseudomonadota</taxon>
        <taxon>Betaproteobacteria</taxon>
        <taxon>Rhodocyclales</taxon>
        <taxon>Azonexaceae</taxon>
        <taxon>Dechloromonas</taxon>
    </lineage>
</organism>
<reference evidence="4" key="1">
    <citation type="submission" date="2005-08" db="EMBL/GenBank/DDBJ databases">
        <title>Complete sequence of Dechloromonas aromatica RCB.</title>
        <authorList>
            <person name="Salinero K.K."/>
            <person name="Copeland A."/>
            <person name="Lucas S."/>
            <person name="Lapidus A."/>
            <person name="Barry K."/>
            <person name="Detter J.C."/>
            <person name="Glavina T."/>
            <person name="Hammon N."/>
            <person name="Israni S."/>
            <person name="Pitluck S."/>
            <person name="Di Bartolo G."/>
            <person name="Trong S."/>
            <person name="Schmutz J."/>
            <person name="Larimer F."/>
            <person name="Land M."/>
            <person name="Ivanova N."/>
            <person name="Richardson P."/>
        </authorList>
    </citation>
    <scope>NUCLEOTIDE SEQUENCE</scope>
    <source>
        <strain evidence="4">RCB</strain>
    </source>
</reference>
<protein>
    <submittedName>
        <fullName evidence="4">NAD-dependent epimerase/dehydratase:3-beta hydroxysteroid dehydrogenase/isomerase</fullName>
    </submittedName>
</protein>
<feature type="domain" description="NAD-dependent epimerase/dehydratase" evidence="3">
    <location>
        <begin position="17"/>
        <end position="243"/>
    </location>
</feature>